<dbReference type="PANTHER" id="PTHR34406">
    <property type="entry name" value="PROTEIN YCEI"/>
    <property type="match status" value="1"/>
</dbReference>
<evidence type="ECO:0000256" key="1">
    <source>
        <dbReference type="SAM" id="SignalP"/>
    </source>
</evidence>
<reference evidence="3 4" key="1">
    <citation type="journal article" date="2022" name="Res Sq">
        <title>Evolution of multicellular longitudinally dividing oral cavity symbionts (Neisseriaceae).</title>
        <authorList>
            <person name="Nyongesa S."/>
            <person name="Weber P."/>
            <person name="Bernet E."/>
            <person name="Pullido F."/>
            <person name="Nieckarz M."/>
            <person name="Delaby M."/>
            <person name="Nieves C."/>
            <person name="Viehboeck T."/>
            <person name="Krause N."/>
            <person name="Rivera-Millot A."/>
            <person name="Nakamura A."/>
            <person name="Vischer N."/>
            <person name="VanNieuwenhze M."/>
            <person name="Brun Y."/>
            <person name="Cava F."/>
            <person name="Bulgheresi S."/>
            <person name="Veyrier F."/>
        </authorList>
    </citation>
    <scope>NUCLEOTIDE SEQUENCE [LARGE SCALE GENOMIC DNA]</scope>
    <source>
        <strain evidence="3 4">SN4</strain>
    </source>
</reference>
<dbReference type="SMART" id="SM00867">
    <property type="entry name" value="YceI"/>
    <property type="match status" value="1"/>
</dbReference>
<dbReference type="SUPFAM" id="SSF101874">
    <property type="entry name" value="YceI-like"/>
    <property type="match status" value="1"/>
</dbReference>
<dbReference type="InterPro" id="IPR036761">
    <property type="entry name" value="TTHA0802/YceI-like_sf"/>
</dbReference>
<sequence>MKKTAMGLMGAMAMVAAMAVQAAPVTYNFDPDHTYPSFEADHFGGISTWRGKFTQSSGKVVLDAAKKTGQLEAVIKMDSFDSGNAALNTHAKGPEILDVAKYPTAVYKGTLSHFKQGKPTAVVGQLTLHGVTKPLTLKVDSFKCFVNPMSKKETCGADASAKFDRSDFGIGYGKDFGFKMQTKLRIQVEGIRE</sequence>
<proteinExistence type="predicted"/>
<keyword evidence="1" id="KW-0732">Signal</keyword>
<keyword evidence="4" id="KW-1185">Reference proteome</keyword>
<protein>
    <submittedName>
        <fullName evidence="3">YceI family protein</fullName>
    </submittedName>
</protein>
<dbReference type="Pfam" id="PF04264">
    <property type="entry name" value="YceI"/>
    <property type="match status" value="1"/>
</dbReference>
<dbReference type="RefSeq" id="WP_058357805.1">
    <property type="nucleotide sequence ID" value="NZ_CABKVG010000010.1"/>
</dbReference>
<evidence type="ECO:0000313" key="3">
    <source>
        <dbReference type="EMBL" id="UOO88510.1"/>
    </source>
</evidence>
<organism evidence="3 4">
    <name type="scientific">Vitreoscilla massiliensis</name>
    <dbReference type="NCBI Taxonomy" id="1689272"/>
    <lineage>
        <taxon>Bacteria</taxon>
        <taxon>Pseudomonadati</taxon>
        <taxon>Pseudomonadota</taxon>
        <taxon>Betaproteobacteria</taxon>
        <taxon>Neisseriales</taxon>
        <taxon>Neisseriaceae</taxon>
        <taxon>Vitreoscilla</taxon>
    </lineage>
</organism>
<feature type="chain" id="PRO_5046486160" evidence="1">
    <location>
        <begin position="23"/>
        <end position="193"/>
    </location>
</feature>
<feature type="signal peptide" evidence="1">
    <location>
        <begin position="1"/>
        <end position="22"/>
    </location>
</feature>
<evidence type="ECO:0000313" key="4">
    <source>
        <dbReference type="Proteomes" id="UP000832011"/>
    </source>
</evidence>
<dbReference type="Proteomes" id="UP000832011">
    <property type="component" value="Chromosome"/>
</dbReference>
<dbReference type="EMBL" id="CP091511">
    <property type="protein sequence ID" value="UOO88510.1"/>
    <property type="molecule type" value="Genomic_DNA"/>
</dbReference>
<name>A0ABY4DYA3_9NEIS</name>
<dbReference type="PANTHER" id="PTHR34406:SF2">
    <property type="entry name" value="PERIPLASMIC PROTEIN"/>
    <property type="match status" value="1"/>
</dbReference>
<accession>A0ABY4DYA3</accession>
<feature type="domain" description="Lipid/polyisoprenoid-binding YceI-like" evidence="2">
    <location>
        <begin position="26"/>
        <end position="191"/>
    </location>
</feature>
<gene>
    <name evidence="3" type="ORF">LVJ82_13685</name>
</gene>
<evidence type="ECO:0000259" key="2">
    <source>
        <dbReference type="SMART" id="SM00867"/>
    </source>
</evidence>
<dbReference type="Gene3D" id="2.40.128.110">
    <property type="entry name" value="Lipid/polyisoprenoid-binding, YceI-like"/>
    <property type="match status" value="1"/>
</dbReference>
<dbReference type="InterPro" id="IPR007372">
    <property type="entry name" value="Lipid/polyisoprenoid-bd_YceI"/>
</dbReference>